<gene>
    <name evidence="5" type="ORF">FNQ90_03545</name>
</gene>
<dbReference type="PANTHER" id="PTHR36852">
    <property type="entry name" value="PROTEIN GVPL 2"/>
    <property type="match status" value="1"/>
</dbReference>
<dbReference type="PANTHER" id="PTHR36852:SF1">
    <property type="entry name" value="PROTEIN GVPL 2"/>
    <property type="match status" value="1"/>
</dbReference>
<evidence type="ECO:0000256" key="4">
    <source>
        <dbReference type="SAM" id="Coils"/>
    </source>
</evidence>
<protein>
    <submittedName>
        <fullName evidence="5">Gas vesicle protein</fullName>
    </submittedName>
</protein>
<dbReference type="Pfam" id="PF06386">
    <property type="entry name" value="GvpL_GvpF"/>
    <property type="match status" value="1"/>
</dbReference>
<evidence type="ECO:0000256" key="1">
    <source>
        <dbReference type="ARBA" id="ARBA00022987"/>
    </source>
</evidence>
<keyword evidence="1" id="KW-0304">Gas vesicle</keyword>
<keyword evidence="6" id="KW-1185">Reference proteome</keyword>
<comment type="similarity">
    <text evidence="3">Belongs to the gas vesicle GvpF/GvpL family.</text>
</comment>
<dbReference type="Proteomes" id="UP000538929">
    <property type="component" value="Unassembled WGS sequence"/>
</dbReference>
<proteinExistence type="inferred from homology"/>
<comment type="caution">
    <text evidence="5">The sequence shown here is derived from an EMBL/GenBank/DDBJ whole genome shotgun (WGS) entry which is preliminary data.</text>
</comment>
<dbReference type="RefSeq" id="WP_182604917.1">
    <property type="nucleotide sequence ID" value="NZ_VKHT01000051.1"/>
</dbReference>
<keyword evidence="4" id="KW-0175">Coiled coil</keyword>
<dbReference type="AlphaFoldDB" id="A0A7W3Y0A5"/>
<dbReference type="GO" id="GO:0031411">
    <property type="term" value="C:gas vesicle"/>
    <property type="evidence" value="ECO:0007669"/>
    <property type="project" value="UniProtKB-SubCell"/>
</dbReference>
<name>A0A7W3Y0A5_9ACTN</name>
<evidence type="ECO:0000313" key="6">
    <source>
        <dbReference type="Proteomes" id="UP000538929"/>
    </source>
</evidence>
<feature type="coiled-coil region" evidence="4">
    <location>
        <begin position="88"/>
        <end position="139"/>
    </location>
</feature>
<sequence length="237" mass="26132">MPTYVYAVTGADHPLPLEGLDGVGDPPSALRALRTDKLVAVAGDAPAGLRAKRRDLMAHQGVLEALMREGATLPMRFGLVGADDEEVISALEREADTYRERLKELDGHVEYNLKAVRDEADLLREIMTDSREIRELNERTRTGDGGHDERVTLGELVAREVAERHRREAEELTERLAPAATRSSSGEVGAEQFLNLSFLVPRDGTEAFVAAVQREADRCGDFYTFTLTGPLPPYSFV</sequence>
<evidence type="ECO:0000313" key="5">
    <source>
        <dbReference type="EMBL" id="MBB0243208.1"/>
    </source>
</evidence>
<dbReference type="EMBL" id="VKHT01000051">
    <property type="protein sequence ID" value="MBB0243208.1"/>
    <property type="molecule type" value="Genomic_DNA"/>
</dbReference>
<organism evidence="5 6">
    <name type="scientific">Streptomyces alkaliphilus</name>
    <dbReference type="NCBI Taxonomy" id="1472722"/>
    <lineage>
        <taxon>Bacteria</taxon>
        <taxon>Bacillati</taxon>
        <taxon>Actinomycetota</taxon>
        <taxon>Actinomycetes</taxon>
        <taxon>Kitasatosporales</taxon>
        <taxon>Streptomycetaceae</taxon>
        <taxon>Streptomyces</taxon>
    </lineage>
</organism>
<evidence type="ECO:0000256" key="2">
    <source>
        <dbReference type="ARBA" id="ARBA00035108"/>
    </source>
</evidence>
<comment type="subcellular location">
    <subcellularLocation>
        <location evidence="2">Gas vesicle</location>
    </subcellularLocation>
</comment>
<accession>A0A7W3Y0A5</accession>
<evidence type="ECO:0000256" key="3">
    <source>
        <dbReference type="ARBA" id="ARBA00035643"/>
    </source>
</evidence>
<reference evidence="6" key="1">
    <citation type="submission" date="2019-10" db="EMBL/GenBank/DDBJ databases">
        <title>Streptomyces sp. nov., a novel actinobacterium isolated from alkaline environment.</title>
        <authorList>
            <person name="Golinska P."/>
        </authorList>
    </citation>
    <scope>NUCLEOTIDE SEQUENCE [LARGE SCALE GENOMIC DNA]</scope>
    <source>
        <strain evidence="6">DSM 42118</strain>
    </source>
</reference>
<dbReference type="InterPro" id="IPR009430">
    <property type="entry name" value="GvpL/GvpF"/>
</dbReference>
<dbReference type="GO" id="GO:0031412">
    <property type="term" value="P:gas vesicle organization"/>
    <property type="evidence" value="ECO:0007669"/>
    <property type="project" value="InterPro"/>
</dbReference>